<comment type="similarity">
    <text evidence="2">Belongs to the FliR/MopE/SpaR family.</text>
</comment>
<dbReference type="PANTHER" id="PTHR30065:SF1">
    <property type="entry name" value="SURFACE PRESENTATION OF ANTIGENS PROTEIN SPAR"/>
    <property type="match status" value="1"/>
</dbReference>
<evidence type="ECO:0000313" key="8">
    <source>
        <dbReference type="EMBL" id="HEV09063.1"/>
    </source>
</evidence>
<evidence type="ECO:0000256" key="6">
    <source>
        <dbReference type="ARBA" id="ARBA00023136"/>
    </source>
</evidence>
<dbReference type="GO" id="GO:0005886">
    <property type="term" value="C:plasma membrane"/>
    <property type="evidence" value="ECO:0007669"/>
    <property type="project" value="UniProtKB-SubCell"/>
</dbReference>
<feature type="transmembrane region" description="Helical" evidence="7">
    <location>
        <begin position="124"/>
        <end position="143"/>
    </location>
</feature>
<dbReference type="AlphaFoldDB" id="A0A832D9S5"/>
<keyword evidence="3" id="KW-1003">Cell membrane</keyword>
<keyword evidence="6 7" id="KW-0472">Membrane</keyword>
<protein>
    <submittedName>
        <fullName evidence="8">Type III secretion protein</fullName>
    </submittedName>
</protein>
<reference evidence="8" key="1">
    <citation type="journal article" date="2020" name="mSystems">
        <title>Genome- and Community-Level Interaction Insights into Carbon Utilization and Element Cycling Functions of Hydrothermarchaeota in Hydrothermal Sediment.</title>
        <authorList>
            <person name="Zhou Z."/>
            <person name="Liu Y."/>
            <person name="Xu W."/>
            <person name="Pan J."/>
            <person name="Luo Z.H."/>
            <person name="Li M."/>
        </authorList>
    </citation>
    <scope>NUCLEOTIDE SEQUENCE [LARGE SCALE GENOMIC DNA]</scope>
    <source>
        <strain evidence="8">SpSt-1257</strain>
    </source>
</reference>
<sequence>MVVITPDQAAAVALVFSRIIAFFLSFPLISSPVIPHNVKVLMVVSFAFFTMLNFDIQVKVNNLELITFLVLVFKEFFIGFSLGLIVNILISAFSYAAEIVGFLMGLTVLNIYNPAFGQTSVLSGFFVFLFYLLFFVSGSYQILIGSLFKSFEIIPVTSTSINQGIFPFVIEKSSDIFLLSFQMAFPFILVLLIFNVVLALINRLIPQINVFFVGLPAQIWIGFLVLMFSSVVLVKVGLSLMDKMVEYYLTALKIMSKQ</sequence>
<dbReference type="EMBL" id="DSFC01000086">
    <property type="protein sequence ID" value="HEV09063.1"/>
    <property type="molecule type" value="Genomic_DNA"/>
</dbReference>
<feature type="transmembrane region" description="Helical" evidence="7">
    <location>
        <begin position="65"/>
        <end position="86"/>
    </location>
</feature>
<organism evidence="8">
    <name type="scientific">Sulfurihydrogenibium azorense</name>
    <dbReference type="NCBI Taxonomy" id="309806"/>
    <lineage>
        <taxon>Bacteria</taxon>
        <taxon>Pseudomonadati</taxon>
        <taxon>Aquificota</taxon>
        <taxon>Aquificia</taxon>
        <taxon>Aquificales</taxon>
        <taxon>Hydrogenothermaceae</taxon>
        <taxon>Sulfurihydrogenibium</taxon>
    </lineage>
</organism>
<proteinExistence type="inferred from homology"/>
<dbReference type="Proteomes" id="UP000885621">
    <property type="component" value="Unassembled WGS sequence"/>
</dbReference>
<feature type="transmembrane region" description="Helical" evidence="7">
    <location>
        <begin position="92"/>
        <end position="112"/>
    </location>
</feature>
<name>A0A832D9S5_9AQUI</name>
<evidence type="ECO:0000256" key="7">
    <source>
        <dbReference type="SAM" id="Phobius"/>
    </source>
</evidence>
<feature type="transmembrane region" description="Helical" evidence="7">
    <location>
        <begin position="12"/>
        <end position="34"/>
    </location>
</feature>
<dbReference type="InterPro" id="IPR002010">
    <property type="entry name" value="T3SS_IM_R"/>
</dbReference>
<evidence type="ECO:0000256" key="4">
    <source>
        <dbReference type="ARBA" id="ARBA00022692"/>
    </source>
</evidence>
<keyword evidence="5 7" id="KW-1133">Transmembrane helix</keyword>
<evidence type="ECO:0000256" key="3">
    <source>
        <dbReference type="ARBA" id="ARBA00022475"/>
    </source>
</evidence>
<dbReference type="GO" id="GO:0006605">
    <property type="term" value="P:protein targeting"/>
    <property type="evidence" value="ECO:0007669"/>
    <property type="project" value="InterPro"/>
</dbReference>
<dbReference type="Pfam" id="PF01311">
    <property type="entry name" value="Bac_export_1"/>
    <property type="match status" value="1"/>
</dbReference>
<dbReference type="PRINTS" id="PR00953">
    <property type="entry name" value="TYPE3IMRPROT"/>
</dbReference>
<evidence type="ECO:0000256" key="2">
    <source>
        <dbReference type="ARBA" id="ARBA00009772"/>
    </source>
</evidence>
<evidence type="ECO:0000256" key="5">
    <source>
        <dbReference type="ARBA" id="ARBA00022989"/>
    </source>
</evidence>
<feature type="transmembrane region" description="Helical" evidence="7">
    <location>
        <begin position="208"/>
        <end position="234"/>
    </location>
</feature>
<keyword evidence="4 7" id="KW-0812">Transmembrane</keyword>
<feature type="transmembrane region" description="Helical" evidence="7">
    <location>
        <begin position="176"/>
        <end position="201"/>
    </location>
</feature>
<comment type="subcellular location">
    <subcellularLocation>
        <location evidence="1">Cell membrane</location>
        <topology evidence="1">Multi-pass membrane protein</topology>
    </subcellularLocation>
</comment>
<dbReference type="PANTHER" id="PTHR30065">
    <property type="entry name" value="FLAGELLAR BIOSYNTHETIC PROTEIN FLIR"/>
    <property type="match status" value="1"/>
</dbReference>
<evidence type="ECO:0000256" key="1">
    <source>
        <dbReference type="ARBA" id="ARBA00004651"/>
    </source>
</evidence>
<feature type="transmembrane region" description="Helical" evidence="7">
    <location>
        <begin position="40"/>
        <end position="58"/>
    </location>
</feature>
<comment type="caution">
    <text evidence="8">The sequence shown here is derived from an EMBL/GenBank/DDBJ whole genome shotgun (WGS) entry which is preliminary data.</text>
</comment>
<accession>A0A832D9S5</accession>
<gene>
    <name evidence="8" type="ORF">ENO34_01535</name>
</gene>